<dbReference type="Gene3D" id="3.30.420.10">
    <property type="entry name" value="Ribonuclease H-like superfamily/Ribonuclease H"/>
    <property type="match status" value="1"/>
</dbReference>
<protein>
    <submittedName>
        <fullName evidence="2">Uncharacterized protein</fullName>
    </submittedName>
</protein>
<dbReference type="GO" id="GO:0003676">
    <property type="term" value="F:nucleic acid binding"/>
    <property type="evidence" value="ECO:0007669"/>
    <property type="project" value="InterPro"/>
</dbReference>
<dbReference type="InterPro" id="IPR036397">
    <property type="entry name" value="RNaseH_sf"/>
</dbReference>
<organism evidence="2 3">
    <name type="scientific">Amphilophus citrinellus</name>
    <name type="common">Midas cichlid</name>
    <name type="synonym">Cichlasoma citrinellum</name>
    <dbReference type="NCBI Taxonomy" id="61819"/>
    <lineage>
        <taxon>Eukaryota</taxon>
        <taxon>Metazoa</taxon>
        <taxon>Chordata</taxon>
        <taxon>Craniata</taxon>
        <taxon>Vertebrata</taxon>
        <taxon>Euteleostomi</taxon>
        <taxon>Actinopterygii</taxon>
        <taxon>Neopterygii</taxon>
        <taxon>Teleostei</taxon>
        <taxon>Neoteleostei</taxon>
        <taxon>Acanthomorphata</taxon>
        <taxon>Ovalentaria</taxon>
        <taxon>Cichlomorphae</taxon>
        <taxon>Cichliformes</taxon>
        <taxon>Cichlidae</taxon>
        <taxon>New World cichlids</taxon>
        <taxon>Cichlasomatinae</taxon>
        <taxon>Heroini</taxon>
        <taxon>Amphilophus</taxon>
    </lineage>
</organism>
<accession>A0A3Q0TB10</accession>
<evidence type="ECO:0000256" key="1">
    <source>
        <dbReference type="SAM" id="MobiDB-lite"/>
    </source>
</evidence>
<dbReference type="Proteomes" id="UP000261340">
    <property type="component" value="Unplaced"/>
</dbReference>
<proteinExistence type="predicted"/>
<keyword evidence="3" id="KW-1185">Reference proteome</keyword>
<evidence type="ECO:0000313" key="2">
    <source>
        <dbReference type="Ensembl" id="ENSACIP00000029261.1"/>
    </source>
</evidence>
<reference evidence="2" key="2">
    <citation type="submission" date="2025-09" db="UniProtKB">
        <authorList>
            <consortium name="Ensembl"/>
        </authorList>
    </citation>
    <scope>IDENTIFICATION</scope>
</reference>
<name>A0A3Q0TB10_AMPCI</name>
<feature type="compositionally biased region" description="Polar residues" evidence="1">
    <location>
        <begin position="83"/>
        <end position="99"/>
    </location>
</feature>
<feature type="region of interest" description="Disordered" evidence="1">
    <location>
        <begin position="77"/>
        <end position="99"/>
    </location>
</feature>
<reference evidence="2" key="1">
    <citation type="submission" date="2025-08" db="UniProtKB">
        <authorList>
            <consortium name="Ensembl"/>
        </authorList>
    </citation>
    <scope>IDENTIFICATION</scope>
</reference>
<dbReference type="AlphaFoldDB" id="A0A3Q0TB10"/>
<dbReference type="Ensembl" id="ENSACIT00000030037.1">
    <property type="protein sequence ID" value="ENSACIP00000029261.1"/>
    <property type="gene ID" value="ENSACIG00000022661.1"/>
</dbReference>
<evidence type="ECO:0000313" key="3">
    <source>
        <dbReference type="Proteomes" id="UP000261340"/>
    </source>
</evidence>
<sequence length="99" mass="11043">MVNREIPSAITHKTARFNLAKEQEKKPDEVQNTLWSVKTKINLCGSDGFQHVWCEPGTGAKYKKPYSVSTQNSAKIPLETKINPHNISASHQARSTASH</sequence>